<dbReference type="EC" id="2.1.2.11" evidence="7"/>
<dbReference type="PANTHER" id="PTHR20881">
    <property type="entry name" value="3-METHYL-2-OXOBUTANOATE HYDROXYMETHYLTRANSFERASE"/>
    <property type="match status" value="1"/>
</dbReference>
<evidence type="ECO:0000256" key="7">
    <source>
        <dbReference type="HAMAP-Rule" id="MF_00156"/>
    </source>
</evidence>
<feature type="binding site" evidence="7 10">
    <location>
        <position position="51"/>
    </location>
    <ligand>
        <name>Mg(2+)</name>
        <dbReference type="ChEBI" id="CHEBI:18420"/>
    </ligand>
</feature>
<evidence type="ECO:0000256" key="3">
    <source>
        <dbReference type="ARBA" id="ARBA00011424"/>
    </source>
</evidence>
<dbReference type="OrthoDB" id="9781789at2"/>
<keyword evidence="5 7" id="KW-0808">Transferase</keyword>
<evidence type="ECO:0000313" key="11">
    <source>
        <dbReference type="EMBL" id="MQX37709.1"/>
    </source>
</evidence>
<evidence type="ECO:0000256" key="4">
    <source>
        <dbReference type="ARBA" id="ARBA00022655"/>
    </source>
</evidence>
<evidence type="ECO:0000256" key="5">
    <source>
        <dbReference type="ARBA" id="ARBA00022679"/>
    </source>
</evidence>
<dbReference type="Gene3D" id="3.20.20.60">
    <property type="entry name" value="Phosphoenolpyruvate-binding domains"/>
    <property type="match status" value="1"/>
</dbReference>
<protein>
    <recommendedName>
        <fullName evidence="7">3-methyl-2-oxobutanoate hydroxymethyltransferase</fullName>
        <ecNumber evidence="7">2.1.2.11</ecNumber>
    </recommendedName>
    <alternativeName>
        <fullName evidence="7">Ketopantoate hydroxymethyltransferase</fullName>
        <shortName evidence="7">KPHMT</shortName>
    </alternativeName>
</protein>
<dbReference type="Proteomes" id="UP000434582">
    <property type="component" value="Unassembled WGS sequence"/>
</dbReference>
<comment type="function">
    <text evidence="6 7">Catalyzes the reversible reaction in which hydroxymethyl group from 5,10-methylenetetrahydrofolate is transferred onto alpha-ketoisovalerate to form ketopantoate.</text>
</comment>
<feature type="active site" description="Proton acceptor" evidence="7 8">
    <location>
        <position position="189"/>
    </location>
</feature>
<comment type="catalytic activity">
    <reaction evidence="7">
        <text>(6R)-5,10-methylene-5,6,7,8-tetrahydrofolate + 3-methyl-2-oxobutanoate + H2O = 2-dehydropantoate + (6S)-5,6,7,8-tetrahydrofolate</text>
        <dbReference type="Rhea" id="RHEA:11824"/>
        <dbReference type="ChEBI" id="CHEBI:11561"/>
        <dbReference type="ChEBI" id="CHEBI:11851"/>
        <dbReference type="ChEBI" id="CHEBI:15377"/>
        <dbReference type="ChEBI" id="CHEBI:15636"/>
        <dbReference type="ChEBI" id="CHEBI:57453"/>
        <dbReference type="EC" id="2.1.2.11"/>
    </reaction>
</comment>
<dbReference type="PIRSF" id="PIRSF000388">
    <property type="entry name" value="Pantoate_hydroxy_MeTrfase"/>
    <property type="match status" value="1"/>
</dbReference>
<dbReference type="InterPro" id="IPR015813">
    <property type="entry name" value="Pyrv/PenolPyrv_kinase-like_dom"/>
</dbReference>
<comment type="similarity">
    <text evidence="2 7">Belongs to the PanB family.</text>
</comment>
<reference evidence="11 12" key="1">
    <citation type="submission" date="2019-10" db="EMBL/GenBank/DDBJ databases">
        <title>Draft whole-genome sequence of the purple nonsulfur photosynthetic bacterium Roseospira navarrensis DSM 15114.</title>
        <authorList>
            <person name="Kyndt J.A."/>
            <person name="Meyer T.E."/>
        </authorList>
    </citation>
    <scope>NUCLEOTIDE SEQUENCE [LARGE SCALE GENOMIC DNA]</scope>
    <source>
        <strain evidence="11 12">DSM 15114</strain>
    </source>
</reference>
<feature type="binding site" evidence="7 10">
    <location>
        <position position="90"/>
    </location>
    <ligand>
        <name>Mg(2+)</name>
        <dbReference type="ChEBI" id="CHEBI:18420"/>
    </ligand>
</feature>
<name>A0A7X1ZFQ8_9PROT</name>
<keyword evidence="4 7" id="KW-0566">Pantothenate biosynthesis</keyword>
<dbReference type="NCBIfam" id="TIGR00222">
    <property type="entry name" value="panB"/>
    <property type="match status" value="1"/>
</dbReference>
<evidence type="ECO:0000256" key="8">
    <source>
        <dbReference type="PIRSR" id="PIRSR000388-1"/>
    </source>
</evidence>
<proteinExistence type="inferred from homology"/>
<dbReference type="GO" id="GO:0032259">
    <property type="term" value="P:methylation"/>
    <property type="evidence" value="ECO:0007669"/>
    <property type="project" value="UniProtKB-KW"/>
</dbReference>
<dbReference type="InterPro" id="IPR003700">
    <property type="entry name" value="Pantoate_hydroxy_MeTrfase"/>
</dbReference>
<sequence>MSAVRPAAPSRRTVRDIQARKGGEPVVCLTAYTTPSARLLDPHVDLLLVGDSLGMVLYGMPTTLGVTLDMMIAHGQAVMRGSDRALVVVDMPFGSVQESPALAFRNAARVLAETGAAAVKIEGGREMAETVAFLVARGVPVMGHVGLRPQMVHAMGGFRAQGRDDAGAQALMDDARAIAEAGAFSMVVEGTVVDVAERVTEAVPVPTIGIGASVACDGQILVAEDMLGLFQDFTPRFVKKYADLAGATDAAVAAYAADVRARRFPGPEHTFKGAK</sequence>
<comment type="cofactor">
    <cofactor evidence="7 10">
        <name>Mg(2+)</name>
        <dbReference type="ChEBI" id="CHEBI:18420"/>
    </cofactor>
    <text evidence="7 10">Binds 1 Mg(2+) ion per subunit.</text>
</comment>
<dbReference type="Pfam" id="PF02548">
    <property type="entry name" value="Pantoate_transf"/>
    <property type="match status" value="1"/>
</dbReference>
<dbReference type="GO" id="GO:0015940">
    <property type="term" value="P:pantothenate biosynthetic process"/>
    <property type="evidence" value="ECO:0007669"/>
    <property type="project" value="UniProtKB-UniRule"/>
</dbReference>
<keyword evidence="11" id="KW-0489">Methyltransferase</keyword>
<evidence type="ECO:0000256" key="1">
    <source>
        <dbReference type="ARBA" id="ARBA00005033"/>
    </source>
</evidence>
<dbReference type="FunFam" id="3.20.20.60:FF:000003">
    <property type="entry name" value="3-methyl-2-oxobutanoate hydroxymethyltransferase"/>
    <property type="match status" value="1"/>
</dbReference>
<dbReference type="AlphaFoldDB" id="A0A7X1ZFQ8"/>
<evidence type="ECO:0000256" key="9">
    <source>
        <dbReference type="PIRSR" id="PIRSR000388-2"/>
    </source>
</evidence>
<dbReference type="PANTHER" id="PTHR20881:SF0">
    <property type="entry name" value="3-METHYL-2-OXOBUTANOATE HYDROXYMETHYLTRANSFERASE"/>
    <property type="match status" value="1"/>
</dbReference>
<accession>A0A7X1ZFQ8</accession>
<comment type="subunit">
    <text evidence="3 7">Homodecamer; pentamer of dimers.</text>
</comment>
<dbReference type="GO" id="GO:0008168">
    <property type="term" value="F:methyltransferase activity"/>
    <property type="evidence" value="ECO:0007669"/>
    <property type="project" value="UniProtKB-KW"/>
</dbReference>
<dbReference type="HAMAP" id="MF_00156">
    <property type="entry name" value="PanB"/>
    <property type="match status" value="1"/>
</dbReference>
<keyword evidence="7 10" id="KW-0479">Metal-binding</keyword>
<evidence type="ECO:0000256" key="10">
    <source>
        <dbReference type="PIRSR" id="PIRSR000388-3"/>
    </source>
</evidence>
<dbReference type="CDD" id="cd06557">
    <property type="entry name" value="KPHMT-like"/>
    <property type="match status" value="1"/>
</dbReference>
<dbReference type="NCBIfam" id="NF001452">
    <property type="entry name" value="PRK00311.1"/>
    <property type="match status" value="1"/>
</dbReference>
<dbReference type="UniPathway" id="UPA00028">
    <property type="reaction ID" value="UER00003"/>
</dbReference>
<gene>
    <name evidence="7 11" type="primary">panB</name>
    <name evidence="11" type="ORF">GHC57_14395</name>
</gene>
<evidence type="ECO:0000313" key="12">
    <source>
        <dbReference type="Proteomes" id="UP000434582"/>
    </source>
</evidence>
<comment type="subcellular location">
    <subcellularLocation>
        <location evidence="7">Cytoplasm</location>
    </subcellularLocation>
</comment>
<feature type="binding site" evidence="7 9">
    <location>
        <begin position="51"/>
        <end position="52"/>
    </location>
    <ligand>
        <name>3-methyl-2-oxobutanoate</name>
        <dbReference type="ChEBI" id="CHEBI:11851"/>
    </ligand>
</feature>
<keyword evidence="7 10" id="KW-0460">Magnesium</keyword>
<evidence type="ECO:0000256" key="2">
    <source>
        <dbReference type="ARBA" id="ARBA00008676"/>
    </source>
</evidence>
<feature type="binding site" evidence="7 9">
    <location>
        <position position="90"/>
    </location>
    <ligand>
        <name>3-methyl-2-oxobutanoate</name>
        <dbReference type="ChEBI" id="CHEBI:11851"/>
    </ligand>
</feature>
<keyword evidence="7" id="KW-0963">Cytoplasm</keyword>
<comment type="pathway">
    <text evidence="1 7">Cofactor biosynthesis; (R)-pantothenate biosynthesis; (R)-pantoate from 3-methyl-2-oxobutanoate: step 1/2.</text>
</comment>
<dbReference type="SUPFAM" id="SSF51621">
    <property type="entry name" value="Phosphoenolpyruvate/pyruvate domain"/>
    <property type="match status" value="1"/>
</dbReference>
<feature type="binding site" evidence="7 9">
    <location>
        <position position="120"/>
    </location>
    <ligand>
        <name>3-methyl-2-oxobutanoate</name>
        <dbReference type="ChEBI" id="CHEBI:11851"/>
    </ligand>
</feature>
<dbReference type="GO" id="GO:0005737">
    <property type="term" value="C:cytoplasm"/>
    <property type="evidence" value="ECO:0007669"/>
    <property type="project" value="UniProtKB-SubCell"/>
</dbReference>
<dbReference type="GO" id="GO:0003864">
    <property type="term" value="F:3-methyl-2-oxobutanoate hydroxymethyltransferase activity"/>
    <property type="evidence" value="ECO:0007669"/>
    <property type="project" value="UniProtKB-UniRule"/>
</dbReference>
<dbReference type="InterPro" id="IPR040442">
    <property type="entry name" value="Pyrv_kinase-like_dom_sf"/>
</dbReference>
<feature type="binding site" evidence="7 10">
    <location>
        <position position="122"/>
    </location>
    <ligand>
        <name>Mg(2+)</name>
        <dbReference type="ChEBI" id="CHEBI:18420"/>
    </ligand>
</feature>
<keyword evidence="12" id="KW-1185">Reference proteome</keyword>
<dbReference type="GO" id="GO:0000287">
    <property type="term" value="F:magnesium ion binding"/>
    <property type="evidence" value="ECO:0007669"/>
    <property type="project" value="TreeGrafter"/>
</dbReference>
<evidence type="ECO:0000256" key="6">
    <source>
        <dbReference type="ARBA" id="ARBA00056497"/>
    </source>
</evidence>
<comment type="caution">
    <text evidence="11">The sequence shown here is derived from an EMBL/GenBank/DDBJ whole genome shotgun (WGS) entry which is preliminary data.</text>
</comment>
<organism evidence="11 12">
    <name type="scientific">Roseospira navarrensis</name>
    <dbReference type="NCBI Taxonomy" id="140058"/>
    <lineage>
        <taxon>Bacteria</taxon>
        <taxon>Pseudomonadati</taxon>
        <taxon>Pseudomonadota</taxon>
        <taxon>Alphaproteobacteria</taxon>
        <taxon>Rhodospirillales</taxon>
        <taxon>Rhodospirillaceae</taxon>
        <taxon>Roseospira</taxon>
    </lineage>
</organism>
<dbReference type="RefSeq" id="WP_153345447.1">
    <property type="nucleotide sequence ID" value="NZ_WIVE01000052.1"/>
</dbReference>
<dbReference type="EMBL" id="WIVE01000052">
    <property type="protein sequence ID" value="MQX37709.1"/>
    <property type="molecule type" value="Genomic_DNA"/>
</dbReference>